<feature type="compositionally biased region" description="Basic and acidic residues" evidence="1">
    <location>
        <begin position="220"/>
        <end position="229"/>
    </location>
</feature>
<reference evidence="2 3" key="1">
    <citation type="submission" date="2015-12" db="EMBL/GenBank/DDBJ databases">
        <title>Draft genome sequence of Moniliophthora roreri, the causal agent of frosty pod rot of cacao.</title>
        <authorList>
            <person name="Aime M.C."/>
            <person name="Diaz-Valderrama J.R."/>
            <person name="Kijpornyongpan T."/>
            <person name="Phillips-Mora W."/>
        </authorList>
    </citation>
    <scope>NUCLEOTIDE SEQUENCE [LARGE SCALE GENOMIC DNA]</scope>
    <source>
        <strain evidence="2 3">MCA 2952</strain>
    </source>
</reference>
<dbReference type="EMBL" id="LATX01002242">
    <property type="protein sequence ID" value="KTB32287.1"/>
    <property type="molecule type" value="Genomic_DNA"/>
</dbReference>
<accession>A0A0W0F7I0</accession>
<evidence type="ECO:0000256" key="1">
    <source>
        <dbReference type="SAM" id="MobiDB-lite"/>
    </source>
</evidence>
<organism evidence="2 3">
    <name type="scientific">Moniliophthora roreri</name>
    <name type="common">Frosty pod rot fungus</name>
    <name type="synonym">Monilia roreri</name>
    <dbReference type="NCBI Taxonomy" id="221103"/>
    <lineage>
        <taxon>Eukaryota</taxon>
        <taxon>Fungi</taxon>
        <taxon>Dikarya</taxon>
        <taxon>Basidiomycota</taxon>
        <taxon>Agaricomycotina</taxon>
        <taxon>Agaricomycetes</taxon>
        <taxon>Agaricomycetidae</taxon>
        <taxon>Agaricales</taxon>
        <taxon>Marasmiineae</taxon>
        <taxon>Marasmiaceae</taxon>
        <taxon>Moniliophthora</taxon>
    </lineage>
</organism>
<feature type="region of interest" description="Disordered" evidence="1">
    <location>
        <begin position="184"/>
        <end position="316"/>
    </location>
</feature>
<name>A0A0W0F7I0_MONRR</name>
<gene>
    <name evidence="2" type="ORF">WG66_15137</name>
</gene>
<feature type="compositionally biased region" description="Polar residues" evidence="1">
    <location>
        <begin position="26"/>
        <end position="35"/>
    </location>
</feature>
<protein>
    <submittedName>
        <fullName evidence="2">Uncharacterized protein</fullName>
    </submittedName>
</protein>
<feature type="compositionally biased region" description="Acidic residues" evidence="1">
    <location>
        <begin position="250"/>
        <end position="259"/>
    </location>
</feature>
<feature type="compositionally biased region" description="Polar residues" evidence="1">
    <location>
        <begin position="232"/>
        <end position="248"/>
    </location>
</feature>
<sequence>MSFAWGSEHQTQFRQFLAANTFTSEVVQGTSSVPSDSGLEKRKRSPMQDDVGTASAGPSSSSSIRTGEESLRPKRTKKAVTVKTPNLYESSEALLNALQTAFKDSDNVVFAGSFLVSNNPPLPDKQRVQAHKPQAKARVSAAGESLAKARYPCRSRLFISSREWNSFGQSLVTIRMHHHFSHEPYDSASRAPVPTPVNPPWGDPAWPGVPPGTQTFHPDLTSHHQHSYDSYDGSSNHSSITAVDNGSSMEWEDVSDVEDPVALNGGVNEDSEPDEAPLHTTTSPPIPHTYIPSNAADTDTPIPSHTPSIAESPPIPDNLSSIASLETEIFQSRMRQHIRNIRDFCDGLEYQVQFNDFRMLQELETEGASFLRFVHACLQKEGRLDITTNGNGFS</sequence>
<comment type="caution">
    <text evidence="2">The sequence shown here is derived from an EMBL/GenBank/DDBJ whole genome shotgun (WGS) entry which is preliminary data.</text>
</comment>
<evidence type="ECO:0000313" key="3">
    <source>
        <dbReference type="Proteomes" id="UP000054988"/>
    </source>
</evidence>
<feature type="compositionally biased region" description="Polar residues" evidence="1">
    <location>
        <begin position="291"/>
        <end position="309"/>
    </location>
</feature>
<proteinExistence type="predicted"/>
<feature type="region of interest" description="Disordered" evidence="1">
    <location>
        <begin position="26"/>
        <end position="78"/>
    </location>
</feature>
<feature type="compositionally biased region" description="Pro residues" evidence="1">
    <location>
        <begin position="193"/>
        <end position="210"/>
    </location>
</feature>
<dbReference type="AlphaFoldDB" id="A0A0W0F7I0"/>
<dbReference type="Proteomes" id="UP000054988">
    <property type="component" value="Unassembled WGS sequence"/>
</dbReference>
<evidence type="ECO:0000313" key="2">
    <source>
        <dbReference type="EMBL" id="KTB32287.1"/>
    </source>
</evidence>